<evidence type="ECO:0008006" key="8">
    <source>
        <dbReference type="Google" id="ProtNLM"/>
    </source>
</evidence>
<dbReference type="Gene3D" id="1.20.5.190">
    <property type="match status" value="1"/>
</dbReference>
<dbReference type="GO" id="GO:0005634">
    <property type="term" value="C:nucleus"/>
    <property type="evidence" value="ECO:0007669"/>
    <property type="project" value="UniProtKB-SubCell"/>
</dbReference>
<dbReference type="AlphaFoldDB" id="V9D9H6"/>
<feature type="compositionally biased region" description="Basic and acidic residues" evidence="5">
    <location>
        <begin position="467"/>
        <end position="507"/>
    </location>
</feature>
<feature type="compositionally biased region" description="Acidic residues" evidence="5">
    <location>
        <begin position="299"/>
        <end position="312"/>
    </location>
</feature>
<name>V9D9H6_9EURO</name>
<dbReference type="EMBL" id="KB822706">
    <property type="protein sequence ID" value="ETI22617.1"/>
    <property type="molecule type" value="Genomic_DNA"/>
</dbReference>
<organism evidence="6 7">
    <name type="scientific">Cladophialophora carrionii CBS 160.54</name>
    <dbReference type="NCBI Taxonomy" id="1279043"/>
    <lineage>
        <taxon>Eukaryota</taxon>
        <taxon>Fungi</taxon>
        <taxon>Dikarya</taxon>
        <taxon>Ascomycota</taxon>
        <taxon>Pezizomycotina</taxon>
        <taxon>Eurotiomycetes</taxon>
        <taxon>Chaetothyriomycetidae</taxon>
        <taxon>Chaetothyriales</taxon>
        <taxon>Herpotrichiellaceae</taxon>
        <taxon>Cladophialophora</taxon>
    </lineage>
</organism>
<reference evidence="6 7" key="1">
    <citation type="submission" date="2013-03" db="EMBL/GenBank/DDBJ databases">
        <title>The Genome Sequence of Cladophialophora carrionii CBS 160.54.</title>
        <authorList>
            <consortium name="The Broad Institute Genomics Platform"/>
            <person name="Cuomo C."/>
            <person name="de Hoog S."/>
            <person name="Gorbushina A."/>
            <person name="Walker B."/>
            <person name="Young S.K."/>
            <person name="Zeng Q."/>
            <person name="Gargeya S."/>
            <person name="Fitzgerald M."/>
            <person name="Haas B."/>
            <person name="Abouelleil A."/>
            <person name="Allen A.W."/>
            <person name="Alvarado L."/>
            <person name="Arachchi H.M."/>
            <person name="Berlin A.M."/>
            <person name="Chapman S.B."/>
            <person name="Gainer-Dewar J."/>
            <person name="Goldberg J."/>
            <person name="Griggs A."/>
            <person name="Gujja S."/>
            <person name="Hansen M."/>
            <person name="Howarth C."/>
            <person name="Imamovic A."/>
            <person name="Ireland A."/>
            <person name="Larimer J."/>
            <person name="McCowan C."/>
            <person name="Murphy C."/>
            <person name="Pearson M."/>
            <person name="Poon T.W."/>
            <person name="Priest M."/>
            <person name="Roberts A."/>
            <person name="Saif S."/>
            <person name="Shea T."/>
            <person name="Sisk P."/>
            <person name="Sykes S."/>
            <person name="Wortman J."/>
            <person name="Nusbaum C."/>
            <person name="Birren B."/>
        </authorList>
    </citation>
    <scope>NUCLEOTIDE SEQUENCE [LARGE SCALE GENOMIC DNA]</scope>
    <source>
        <strain evidence="6 7">CBS 160.54</strain>
    </source>
</reference>
<dbReference type="VEuPathDB" id="FungiDB:G647_06693"/>
<dbReference type="GO" id="GO:0005737">
    <property type="term" value="C:cytoplasm"/>
    <property type="evidence" value="ECO:0007669"/>
    <property type="project" value="UniProtKB-SubCell"/>
</dbReference>
<sequence>MENDAISDHTKEASQPSTDLSAEEAKKAAVLIQKTYRGHRTRRQLNGFGLDASTRWYEAVRDARFKQVTTPRPPSPGGESGSPDAEGDRTTAPSSPARAKWTRATEIARRAGADDRSPSASDLSSSDMSEEGQGLGTMPTQQEKAATRKRRAEANAVRKKTAKMMDLQYFLEMVDQKHRYGSNLRKYHNYWKTQDTDQSYFYWLDHGDGRTVELPECSRARLDKEQVRYLSREERLQYLVKVNPQGLLVWAKNGELVWTKDELFKDSVNGIVPIDDPSPQWKYNAPPAGGSDSSSSSSDDSDDEDDKTEEDEGQRYVNEEFHRVRGLSKVKHVSAGVLFNHMIRTSLKKGHKWIFVADTSFRLYIGYKQSGAFQHSSFLHGARILSAGLIKVKHGQLRRLSPLSGHYRPPAANFRAFVHSLRDAGADMSHVSISRSYAVLVGLETYTKARKQLKCAEDSVVHEKDKLLDPDKVRMEEEAQRDKSQSAETERLYLKKQREAEEREVRERKAKRSLTGRLSNAISRLKFRGDSGDNAPVGEEQAKRIMGTGPEDGVPPPEGRR</sequence>
<dbReference type="GeneID" id="19985186"/>
<feature type="region of interest" description="Disordered" evidence="5">
    <location>
        <begin position="467"/>
        <end position="561"/>
    </location>
</feature>
<feature type="region of interest" description="Disordered" evidence="5">
    <location>
        <begin position="65"/>
        <end position="157"/>
    </location>
</feature>
<evidence type="ECO:0000256" key="2">
    <source>
        <dbReference type="ARBA" id="ARBA00004496"/>
    </source>
</evidence>
<comment type="subcellular location">
    <subcellularLocation>
        <location evidence="2">Cytoplasm</location>
    </subcellularLocation>
    <subcellularLocation>
        <location evidence="1">Nucleus</location>
    </subcellularLocation>
</comment>
<feature type="region of interest" description="Disordered" evidence="5">
    <location>
        <begin position="275"/>
        <end position="316"/>
    </location>
</feature>
<evidence type="ECO:0000256" key="3">
    <source>
        <dbReference type="ARBA" id="ARBA00022490"/>
    </source>
</evidence>
<dbReference type="InterPro" id="IPR044159">
    <property type="entry name" value="IQM"/>
</dbReference>
<dbReference type="RefSeq" id="XP_008729234.1">
    <property type="nucleotide sequence ID" value="XM_008731012.1"/>
</dbReference>
<dbReference type="OrthoDB" id="7344096at2759"/>
<keyword evidence="4" id="KW-0539">Nucleus</keyword>
<dbReference type="InterPro" id="IPR000048">
    <property type="entry name" value="IQ_motif_EF-hand-BS"/>
</dbReference>
<proteinExistence type="predicted"/>
<gene>
    <name evidence="6" type="ORF">G647_06693</name>
</gene>
<dbReference type="PANTHER" id="PTHR31250:SF27">
    <property type="entry name" value="IQ DOMAIN-CONTAINING PROTEIN IQM5"/>
    <property type="match status" value="1"/>
</dbReference>
<feature type="compositionally biased region" description="Basic and acidic residues" evidence="5">
    <location>
        <begin position="1"/>
        <end position="12"/>
    </location>
</feature>
<feature type="compositionally biased region" description="Basic and acidic residues" evidence="5">
    <location>
        <begin position="106"/>
        <end position="117"/>
    </location>
</feature>
<dbReference type="CDD" id="cd23767">
    <property type="entry name" value="IQCD"/>
    <property type="match status" value="1"/>
</dbReference>
<dbReference type="PANTHER" id="PTHR31250">
    <property type="entry name" value="IQ DOMAIN-CONTAINING PROTEIN IQM3"/>
    <property type="match status" value="1"/>
</dbReference>
<keyword evidence="3" id="KW-0963">Cytoplasm</keyword>
<evidence type="ECO:0000256" key="4">
    <source>
        <dbReference type="ARBA" id="ARBA00023242"/>
    </source>
</evidence>
<dbReference type="SMART" id="SM00015">
    <property type="entry name" value="IQ"/>
    <property type="match status" value="1"/>
</dbReference>
<evidence type="ECO:0000313" key="7">
    <source>
        <dbReference type="Proteomes" id="UP000030678"/>
    </source>
</evidence>
<feature type="compositionally biased region" description="Low complexity" evidence="5">
    <location>
        <begin position="118"/>
        <end position="127"/>
    </location>
</feature>
<feature type="region of interest" description="Disordered" evidence="5">
    <location>
        <begin position="1"/>
        <end position="25"/>
    </location>
</feature>
<dbReference type="PROSITE" id="PS50096">
    <property type="entry name" value="IQ"/>
    <property type="match status" value="1"/>
</dbReference>
<dbReference type="HOGENOM" id="CLU_020021_2_0_1"/>
<feature type="compositionally biased region" description="Basic residues" evidence="5">
    <location>
        <begin position="147"/>
        <end position="157"/>
    </location>
</feature>
<evidence type="ECO:0000256" key="5">
    <source>
        <dbReference type="SAM" id="MobiDB-lite"/>
    </source>
</evidence>
<evidence type="ECO:0000256" key="1">
    <source>
        <dbReference type="ARBA" id="ARBA00004123"/>
    </source>
</evidence>
<dbReference type="Pfam" id="PF00612">
    <property type="entry name" value="IQ"/>
    <property type="match status" value="1"/>
</dbReference>
<evidence type="ECO:0000313" key="6">
    <source>
        <dbReference type="EMBL" id="ETI22617.1"/>
    </source>
</evidence>
<accession>V9D9H6</accession>
<dbReference type="Proteomes" id="UP000030678">
    <property type="component" value="Unassembled WGS sequence"/>
</dbReference>
<protein>
    <recommendedName>
        <fullName evidence="8">IQ domain-containing protein IQM6</fullName>
    </recommendedName>
</protein>